<dbReference type="OrthoDB" id="9778545at2"/>
<dbReference type="CDD" id="cd16913">
    <property type="entry name" value="YkuD_like"/>
    <property type="match status" value="1"/>
</dbReference>
<evidence type="ECO:0000256" key="4">
    <source>
        <dbReference type="ARBA" id="ARBA00022960"/>
    </source>
</evidence>
<dbReference type="Proteomes" id="UP000321635">
    <property type="component" value="Unassembled WGS sequence"/>
</dbReference>
<keyword evidence="6 7" id="KW-0961">Cell wall biogenesis/degradation</keyword>
<name>A0A511XDE7_9PROT</name>
<dbReference type="InterPro" id="IPR038063">
    <property type="entry name" value="Transpep_catalytic_dom"/>
</dbReference>
<dbReference type="Pfam" id="PF03734">
    <property type="entry name" value="YkuD"/>
    <property type="match status" value="1"/>
</dbReference>
<keyword evidence="10" id="KW-1185">Reference proteome</keyword>
<accession>A0A511XDE7</accession>
<comment type="pathway">
    <text evidence="1 7">Cell wall biogenesis; peptidoglycan biosynthesis.</text>
</comment>
<evidence type="ECO:0000256" key="2">
    <source>
        <dbReference type="ARBA" id="ARBA00005992"/>
    </source>
</evidence>
<dbReference type="GO" id="GO:0009252">
    <property type="term" value="P:peptidoglycan biosynthetic process"/>
    <property type="evidence" value="ECO:0007669"/>
    <property type="project" value="UniProtKB-UniPathway"/>
</dbReference>
<dbReference type="InterPro" id="IPR045380">
    <property type="entry name" value="LD_TPept_scaffold_dom"/>
</dbReference>
<keyword evidence="4 7" id="KW-0133">Cell shape</keyword>
<feature type="active site" description="Nucleophile" evidence="7">
    <location>
        <position position="396"/>
    </location>
</feature>
<dbReference type="Gene3D" id="2.40.440.10">
    <property type="entry name" value="L,D-transpeptidase catalytic domain-like"/>
    <property type="match status" value="1"/>
</dbReference>
<dbReference type="InterPro" id="IPR052905">
    <property type="entry name" value="LD-transpeptidase_YkuD-like"/>
</dbReference>
<sequence>MVKSQTTICVERQKQANVPLKPPGTPFGRFIPGLPARAPLPIFLKAFRYARHSPSLMALATAWALAACSTMPQHADTELGNRIDAPVGVTVAGEKLDTELLRSFYARHDFEAVWPSHETQANKLVEAILHAEDQGLNPEMFHASALKHAAALTPTDRDLLLSDAFLSYADALTRGVVHVDRRKDYEALAPEPVDVAAELDRVMDSNDPGAAINALAPTTRDYLALRKALEKCRAGGARAASACQHKIAVNLERLRWLPRSLPRNRAWVNVAAEQLILYRNDRPVFTTRIVVGEDIERNQSPEFHTAIDAFWVNPPWVIPADIAKREIMPKISRDPNYLKRNKMIMLSNGEIEQLPGPEAGLGQLMFNMPNRFDVYLHDTPDRYIFNRDNRRLSHGCIRVQNPRDFAALLMEQPVEKIDTEIATGATTKKSLPEPMPVFVVYLTAFADTAGKLQLVSDFYNRDNAIWRDLQPRPRKRSHATHGTKV</sequence>
<evidence type="ECO:0000313" key="10">
    <source>
        <dbReference type="Proteomes" id="UP000321635"/>
    </source>
</evidence>
<evidence type="ECO:0000259" key="8">
    <source>
        <dbReference type="PROSITE" id="PS52029"/>
    </source>
</evidence>
<evidence type="ECO:0000313" key="9">
    <source>
        <dbReference type="EMBL" id="GEN60983.1"/>
    </source>
</evidence>
<evidence type="ECO:0000256" key="3">
    <source>
        <dbReference type="ARBA" id="ARBA00022679"/>
    </source>
</evidence>
<evidence type="ECO:0000256" key="5">
    <source>
        <dbReference type="ARBA" id="ARBA00022984"/>
    </source>
</evidence>
<feature type="active site" description="Proton donor/acceptor" evidence="7">
    <location>
        <position position="377"/>
    </location>
</feature>
<keyword evidence="5 7" id="KW-0573">Peptidoglycan synthesis</keyword>
<dbReference type="SUPFAM" id="SSF141523">
    <property type="entry name" value="L,D-transpeptidase catalytic domain-like"/>
    <property type="match status" value="1"/>
</dbReference>
<dbReference type="GO" id="GO:0004180">
    <property type="term" value="F:carboxypeptidase activity"/>
    <property type="evidence" value="ECO:0007669"/>
    <property type="project" value="UniProtKB-ARBA"/>
</dbReference>
<comment type="caution">
    <text evidence="9">The sequence shown here is derived from an EMBL/GenBank/DDBJ whole genome shotgun (WGS) entry which is preliminary data.</text>
</comment>
<comment type="similarity">
    <text evidence="2">Belongs to the YkuD family.</text>
</comment>
<dbReference type="PROSITE" id="PS52029">
    <property type="entry name" value="LD_TPASE"/>
    <property type="match status" value="1"/>
</dbReference>
<protein>
    <recommendedName>
        <fullName evidence="8">L,D-TPase catalytic domain-containing protein</fullName>
    </recommendedName>
</protein>
<dbReference type="GO" id="GO:0071555">
    <property type="term" value="P:cell wall organization"/>
    <property type="evidence" value="ECO:0007669"/>
    <property type="project" value="UniProtKB-UniRule"/>
</dbReference>
<dbReference type="PANTHER" id="PTHR41533">
    <property type="entry name" value="L,D-TRANSPEPTIDASE HI_1667-RELATED"/>
    <property type="match status" value="1"/>
</dbReference>
<dbReference type="RefSeq" id="WP_026398596.1">
    <property type="nucleotide sequence ID" value="NZ_AUBI01000014.1"/>
</dbReference>
<dbReference type="Pfam" id="PF20142">
    <property type="entry name" value="Scaffold"/>
    <property type="match status" value="1"/>
</dbReference>
<dbReference type="UniPathway" id="UPA00219"/>
<dbReference type="InterPro" id="IPR005490">
    <property type="entry name" value="LD_TPept_cat_dom"/>
</dbReference>
<gene>
    <name evidence="9" type="ORF">ANI02nite_28670</name>
</gene>
<feature type="domain" description="L,D-TPase catalytic" evidence="8">
    <location>
        <begin position="264"/>
        <end position="424"/>
    </location>
</feature>
<reference evidence="9 10" key="1">
    <citation type="submission" date="2019-07" db="EMBL/GenBank/DDBJ databases">
        <title>Whole genome shotgun sequence of Acetobacter nitrogenifigens NBRC 105050.</title>
        <authorList>
            <person name="Hosoyama A."/>
            <person name="Uohara A."/>
            <person name="Ohji S."/>
            <person name="Ichikawa N."/>
        </authorList>
    </citation>
    <scope>NUCLEOTIDE SEQUENCE [LARGE SCALE GENOMIC DNA]</scope>
    <source>
        <strain evidence="9 10">NBRC 105050</strain>
    </source>
</reference>
<dbReference type="PANTHER" id="PTHR41533:SF2">
    <property type="entry name" value="BLR7131 PROTEIN"/>
    <property type="match status" value="1"/>
</dbReference>
<keyword evidence="3" id="KW-0808">Transferase</keyword>
<evidence type="ECO:0000256" key="6">
    <source>
        <dbReference type="ARBA" id="ARBA00023316"/>
    </source>
</evidence>
<proteinExistence type="inferred from homology"/>
<dbReference type="AlphaFoldDB" id="A0A511XDE7"/>
<dbReference type="EMBL" id="BJYF01000023">
    <property type="protein sequence ID" value="GEN60983.1"/>
    <property type="molecule type" value="Genomic_DNA"/>
</dbReference>
<evidence type="ECO:0000256" key="7">
    <source>
        <dbReference type="PROSITE-ProRule" id="PRU01373"/>
    </source>
</evidence>
<dbReference type="GO" id="GO:0016740">
    <property type="term" value="F:transferase activity"/>
    <property type="evidence" value="ECO:0007669"/>
    <property type="project" value="UniProtKB-KW"/>
</dbReference>
<evidence type="ECO:0000256" key="1">
    <source>
        <dbReference type="ARBA" id="ARBA00004752"/>
    </source>
</evidence>
<organism evidence="9 10">
    <name type="scientific">Acetobacter nitrogenifigens DSM 23921 = NBRC 105050</name>
    <dbReference type="NCBI Taxonomy" id="1120919"/>
    <lineage>
        <taxon>Bacteria</taxon>
        <taxon>Pseudomonadati</taxon>
        <taxon>Pseudomonadota</taxon>
        <taxon>Alphaproteobacteria</taxon>
        <taxon>Acetobacterales</taxon>
        <taxon>Acetobacteraceae</taxon>
        <taxon>Acetobacter</taxon>
    </lineage>
</organism>
<dbReference type="GO" id="GO:0008360">
    <property type="term" value="P:regulation of cell shape"/>
    <property type="evidence" value="ECO:0007669"/>
    <property type="project" value="UniProtKB-UniRule"/>
</dbReference>